<feature type="region of interest" description="Disordered" evidence="7">
    <location>
        <begin position="366"/>
        <end position="386"/>
    </location>
</feature>
<comment type="subcellular location">
    <subcellularLocation>
        <location evidence="1">Membrane</location>
        <topology evidence="1">Multi-pass membrane protein</topology>
    </subcellularLocation>
</comment>
<proteinExistence type="inferred from homology"/>
<evidence type="ECO:0000313" key="10">
    <source>
        <dbReference type="Proteomes" id="UP000887116"/>
    </source>
</evidence>
<dbReference type="InterPro" id="IPR012404">
    <property type="entry name" value="UCP036436"/>
</dbReference>
<accession>A0A8X6IGS9</accession>
<feature type="transmembrane region" description="Helical" evidence="8">
    <location>
        <begin position="266"/>
        <end position="287"/>
    </location>
</feature>
<dbReference type="GO" id="GO:0022857">
    <property type="term" value="F:transmembrane transporter activity"/>
    <property type="evidence" value="ECO:0007669"/>
    <property type="project" value="InterPro"/>
</dbReference>
<dbReference type="SUPFAM" id="SSF103481">
    <property type="entry name" value="Multidrug resistance efflux transporter EmrE"/>
    <property type="match status" value="2"/>
</dbReference>
<evidence type="ECO:0000256" key="2">
    <source>
        <dbReference type="ARBA" id="ARBA00007863"/>
    </source>
</evidence>
<feature type="transmembrane region" description="Helical" evidence="8">
    <location>
        <begin position="89"/>
        <end position="111"/>
    </location>
</feature>
<keyword evidence="10" id="KW-1185">Reference proteome</keyword>
<organism evidence="9 10">
    <name type="scientific">Trichonephila clavata</name>
    <name type="common">Joro spider</name>
    <name type="synonym">Nephila clavata</name>
    <dbReference type="NCBI Taxonomy" id="2740835"/>
    <lineage>
        <taxon>Eukaryota</taxon>
        <taxon>Metazoa</taxon>
        <taxon>Ecdysozoa</taxon>
        <taxon>Arthropoda</taxon>
        <taxon>Chelicerata</taxon>
        <taxon>Arachnida</taxon>
        <taxon>Araneae</taxon>
        <taxon>Araneomorphae</taxon>
        <taxon>Entelegynae</taxon>
        <taxon>Araneoidea</taxon>
        <taxon>Nephilidae</taxon>
        <taxon>Trichonephila</taxon>
    </lineage>
</organism>
<evidence type="ECO:0000313" key="9">
    <source>
        <dbReference type="EMBL" id="GFQ76905.1"/>
    </source>
</evidence>
<feature type="transmembrane region" description="Helical" evidence="8">
    <location>
        <begin position="324"/>
        <end position="344"/>
    </location>
</feature>
<evidence type="ECO:0000256" key="1">
    <source>
        <dbReference type="ARBA" id="ARBA00004141"/>
    </source>
</evidence>
<keyword evidence="4 8" id="KW-0812">Transmembrane</keyword>
<keyword evidence="3" id="KW-0813">Transport</keyword>
<keyword evidence="5 8" id="KW-1133">Transmembrane helix</keyword>
<dbReference type="PANTHER" id="PTHR13146:SF0">
    <property type="entry name" value="SOLUTE CARRIER FAMILY 35 MEMBER F6"/>
    <property type="match status" value="1"/>
</dbReference>
<dbReference type="PANTHER" id="PTHR13146">
    <property type="match status" value="1"/>
</dbReference>
<dbReference type="InterPro" id="IPR009262">
    <property type="entry name" value="SLC35_F1/F2/F6"/>
</dbReference>
<dbReference type="OrthoDB" id="29773at2759"/>
<evidence type="ECO:0000256" key="7">
    <source>
        <dbReference type="SAM" id="MobiDB-lite"/>
    </source>
</evidence>
<dbReference type="EMBL" id="BMAO01031671">
    <property type="protein sequence ID" value="GFQ76905.1"/>
    <property type="molecule type" value="Genomic_DNA"/>
</dbReference>
<comment type="similarity">
    <text evidence="2">Belongs to the SLC35F solute transporter family.</text>
</comment>
<dbReference type="Gene3D" id="1.10.3730.20">
    <property type="match status" value="1"/>
</dbReference>
<gene>
    <name evidence="9" type="primary">SLC35F6</name>
    <name evidence="9" type="ORF">TNCT_681281</name>
</gene>
<protein>
    <submittedName>
        <fullName evidence="9">Solute carrier family 35 member F6</fullName>
    </submittedName>
</protein>
<feature type="transmembrane region" description="Helical" evidence="8">
    <location>
        <begin position="147"/>
        <end position="168"/>
    </location>
</feature>
<feature type="transmembrane region" description="Helical" evidence="8">
    <location>
        <begin position="123"/>
        <end position="140"/>
    </location>
</feature>
<evidence type="ECO:0000256" key="8">
    <source>
        <dbReference type="SAM" id="Phobius"/>
    </source>
</evidence>
<dbReference type="AlphaFoldDB" id="A0A8X6IGS9"/>
<dbReference type="InterPro" id="IPR037185">
    <property type="entry name" value="EmrE-like"/>
</dbReference>
<reference evidence="9" key="1">
    <citation type="submission" date="2020-07" db="EMBL/GenBank/DDBJ databases">
        <title>Multicomponent nature underlies the extraordinary mechanical properties of spider dragline silk.</title>
        <authorList>
            <person name="Kono N."/>
            <person name="Nakamura H."/>
            <person name="Mori M."/>
            <person name="Yoshida Y."/>
            <person name="Ohtoshi R."/>
            <person name="Malay A.D."/>
            <person name="Moran D.A.P."/>
            <person name="Tomita M."/>
            <person name="Numata K."/>
            <person name="Arakawa K."/>
        </authorList>
    </citation>
    <scope>NUCLEOTIDE SEQUENCE</scope>
</reference>
<dbReference type="GO" id="GO:0016020">
    <property type="term" value="C:membrane"/>
    <property type="evidence" value="ECO:0007669"/>
    <property type="project" value="UniProtKB-SubCell"/>
</dbReference>
<comment type="caution">
    <text evidence="9">The sequence shown here is derived from an EMBL/GenBank/DDBJ whole genome shotgun (WGS) entry which is preliminary data.</text>
</comment>
<evidence type="ECO:0000256" key="4">
    <source>
        <dbReference type="ARBA" id="ARBA00022692"/>
    </source>
</evidence>
<keyword evidence="6 8" id="KW-0472">Membrane</keyword>
<evidence type="ECO:0000256" key="6">
    <source>
        <dbReference type="ARBA" id="ARBA00023136"/>
    </source>
</evidence>
<feature type="transmembrane region" description="Helical" evidence="8">
    <location>
        <begin position="299"/>
        <end position="318"/>
    </location>
</feature>
<feature type="transmembrane region" description="Helical" evidence="8">
    <location>
        <begin position="47"/>
        <end position="68"/>
    </location>
</feature>
<feature type="transmembrane region" description="Helical" evidence="8">
    <location>
        <begin position="213"/>
        <end position="238"/>
    </location>
</feature>
<dbReference type="Proteomes" id="UP000887116">
    <property type="component" value="Unassembled WGS sequence"/>
</dbReference>
<feature type="compositionally biased region" description="Polar residues" evidence="7">
    <location>
        <begin position="373"/>
        <end position="386"/>
    </location>
</feature>
<evidence type="ECO:0000256" key="5">
    <source>
        <dbReference type="ARBA" id="ARBA00022989"/>
    </source>
</evidence>
<dbReference type="PIRSF" id="PIRSF036436">
    <property type="entry name" value="UCP036436"/>
    <property type="match status" value="1"/>
</dbReference>
<sequence>MAWTNYQKFLALLMVVTGSINTIATKWADKLQSKNSEGKVVEFNHPFLQACSMFLGELSCLILFKILVCTGRQSNRTYDKDNQTLNSGSFNPLIFLAPALCDLTATSTMYIGLNLTYASSFQMLRGAVIVFTGLLSVAFLDKHMKRYEWLGIFIVIIGLICVGISDVINPDASSNLSQNSIITGDLLIVMAQIIVATQMVVEEKFITKHNVPPLLGVGWEGLFGFVTLCILLVPMYYIKVGNSVFNNPGGRLEDALDAFTQISNNWRVALALTGTVVSIAFFNFAGLSVTKEMSATTRMVLDSVRTFTVWIFSLIVSWQKFHWLQLFGFIILLCGMCLYNDVILRPLWIKIRARYAKDTETEPLLRNTDEESSSPLIKSGSTSINT</sequence>
<feature type="transmembrane region" description="Helical" evidence="8">
    <location>
        <begin position="180"/>
        <end position="201"/>
    </location>
</feature>
<dbReference type="Pfam" id="PF06027">
    <property type="entry name" value="SLC35F"/>
    <property type="match status" value="1"/>
</dbReference>
<evidence type="ECO:0000256" key="3">
    <source>
        <dbReference type="ARBA" id="ARBA00022448"/>
    </source>
</evidence>
<name>A0A8X6IGS9_TRICU</name>